<sequence length="532" mass="58299">MSLTIPVGSIEDDIYTGVWINRPLGAFHGATLTLSQQQGALLIAFIAIYTGLVVRSFWKIVRFTLHLAFSTNVAQDGIYHQRQAVLRNSPVAFDTALSLLQLVRAWHGRIESNHRRLLPVACLAAIVSAASLGLSITSSKALLSATNEALISGRYCGVLEMDDELTDLEAQKAITSLTPYHNGINQDSFNHATQCYNGTNASSAGSCNTFVKSALPFTTDRNASCPFDVEICESSTGNLLLDSGNVESDTQLGLNNIPRFILRYTTHCAPLRTHGYTKIITDNNSGRRLLAYTYGSIPFQPYLYTYDLDKTVWTIDIMSVSSYRMQVVRHPSIDWVPQLQTTTEGEVSLLFLDTSEILALNESSDPWFSRTTLLEENGTASHAQRDQAGAGVLGCVTDMSFCGADLPAGTGCVGTTVLNQSNSQDYSILAPIINLLVNKQLEASWTVTNGAPALLAQNTVFGNTQMALLPKDQWQQEREHMYKASMIGLQANVVEYARGYWPPMAPGACKKRPCHRMCHSQVRALFVPSGPR</sequence>
<gene>
    <name evidence="1" type="ORF">AG0111_0g12942</name>
</gene>
<dbReference type="Proteomes" id="UP000293547">
    <property type="component" value="Unassembled WGS sequence"/>
</dbReference>
<name>A0ACB6F338_9PLEO</name>
<comment type="caution">
    <text evidence="1">The sequence shown here is derived from an EMBL/GenBank/DDBJ whole genome shotgun (WGS) entry which is preliminary data.</text>
</comment>
<accession>A0ACB6F338</accession>
<dbReference type="EMBL" id="PDWZ02000021">
    <property type="protein sequence ID" value="KAB2098837.1"/>
    <property type="molecule type" value="Genomic_DNA"/>
</dbReference>
<keyword evidence="2" id="KW-1185">Reference proteome</keyword>
<reference evidence="1 2" key="1">
    <citation type="journal article" date="2019" name="bioRxiv">
        <title>Genomics, evolutionary history and diagnostics of the Alternaria alternata species group including apple and Asian pear pathotypes.</title>
        <authorList>
            <person name="Armitage A.D."/>
            <person name="Cockerton H.M."/>
            <person name="Sreenivasaprasad S."/>
            <person name="Woodhall J.W."/>
            <person name="Lane C.R."/>
            <person name="Harrison R.J."/>
            <person name="Clarkson J.P."/>
        </authorList>
    </citation>
    <scope>NUCLEOTIDE SEQUENCE [LARGE SCALE GENOMIC DNA]</scope>
    <source>
        <strain evidence="1 2">FERA 650</strain>
    </source>
</reference>
<organism evidence="1 2">
    <name type="scientific">Alternaria gaisen</name>
    <dbReference type="NCBI Taxonomy" id="167740"/>
    <lineage>
        <taxon>Eukaryota</taxon>
        <taxon>Fungi</taxon>
        <taxon>Dikarya</taxon>
        <taxon>Ascomycota</taxon>
        <taxon>Pezizomycotina</taxon>
        <taxon>Dothideomycetes</taxon>
        <taxon>Pleosporomycetidae</taxon>
        <taxon>Pleosporales</taxon>
        <taxon>Pleosporineae</taxon>
        <taxon>Pleosporaceae</taxon>
        <taxon>Alternaria</taxon>
        <taxon>Alternaria sect. Alternaria</taxon>
    </lineage>
</organism>
<proteinExistence type="predicted"/>
<protein>
    <submittedName>
        <fullName evidence="1">Uncharacterized protein</fullName>
    </submittedName>
</protein>
<evidence type="ECO:0000313" key="1">
    <source>
        <dbReference type="EMBL" id="KAB2098837.1"/>
    </source>
</evidence>
<evidence type="ECO:0000313" key="2">
    <source>
        <dbReference type="Proteomes" id="UP000293547"/>
    </source>
</evidence>